<gene>
    <name evidence="4" type="ORF">OXX778_LOCUS19427</name>
</gene>
<dbReference type="InterPro" id="IPR043502">
    <property type="entry name" value="DNA/RNA_pol_sf"/>
</dbReference>
<sequence length="1279" mass="148498">MVSVHKTAFDAYVAAQEKIINDLKTRLSSLEAKYSDLLETNATLSNKISELEGKEVSSSPKLFSDLFKRKKPNTEENNILNAMRIEQKQEDKKSKNVVIFGTKFTEDTNVDKNLVKEISECIGFDPSKVKYIKRFKRKSNEVESTPLLVELEDKENKAEMLKLAKELRNDRRFDKIYINPDLTFAERELNKSLVALRNELNRNNDSSTTGYRYVLPDNSNETQTASKNTTNTKHTNKSSISAKRKSVTKQNELNSQHYSYLSFWYTNATSLENKIHLLESEVADEDPDFLLISETWFKETSVANLIGYTLFRKDRGTRGGGVCIFVKTSLKASEVVYPELKDDTIEHIWCALQIGCERILIGCFYRPPNYSKQENTRINSLIIEASNLVSKGCFNDLIIFGDFNYPAIKWTEKMYPEINPFDHHSQIFLNVVYDCFLSQMVENHTFQTSDGETTNTLDLILTSYPQRITDLAHKPPLGNSSRGHHILTLKYLASKSTEKSFDNRKFNYQRGKYDLFSNKLNSVDWEVVFDSKDVNTCYNLFVDMYHTLCHEFIPKKKLSHKHNLPWLTQMTKRLIREKKNLWFKYLASKKNTELLRKFKEAKKIVEKSIKEDLCRFETDLIKRSKTNPKLFYSYVNSKTNVKTHIRTLIDSDGQNVTDPFEICQILNKQFESVFNKSDETVIPPMEARTNKSLSIDPNLVFSVSNVAKVLSDLNENKSMGSDEINPTVLKRNAIAFSTPISILFIKSFQSSEVPNLWREANVTPLFKKGSRLSAKNYRPVSLTSIVCKIMEKLLKKPIMEYLLTNNLISSRQHGFMENKSCITNLLEILDFLTEAMNIGLPVDMFYLDFAKAFDSLLHKRLLFKLNKHGFDYKIIGWLRAFLSNRRQRVVMGNSMSEWVDVTSGVPQGSVLGPVLFIIFINDLVDLIKSPCELFADDTKFGEILDEPSKHILLQETLNKVSEWTRLWVIALNEDKCKVLHFGHENPHYKYTLNGIEIKDSDGERDLGIFFNCNLKWSTHINACVNKANSTLGLIKRTFKYHNAETISRLYKAFVRPQLEYVVQVKMPTLKKDIKTIESVQRRATKLVPHFRNLGYHQRLEKLNLTTLEARRIRGDLIQMFKFSKGFDKINWFNPVIFKNDSLNGLRQCPRSHQLTIERQLVKNCEQRHNFFVNRISSIWNRLPKDIVESNTINVFKNKLDKLNLTSYHNNAKTSNSSISYFDKSTNQKQYGKIRNNNIIPDLIFNFDYKNDLIHEKVNDFYCEIEETNISEMIYYEEII</sequence>
<comment type="caution">
    <text evidence="4">The sequence shown here is derived from an EMBL/GenBank/DDBJ whole genome shotgun (WGS) entry which is preliminary data.</text>
</comment>
<dbReference type="SUPFAM" id="SSF56672">
    <property type="entry name" value="DNA/RNA polymerases"/>
    <property type="match status" value="1"/>
</dbReference>
<evidence type="ECO:0000313" key="5">
    <source>
        <dbReference type="Proteomes" id="UP000663879"/>
    </source>
</evidence>
<feature type="coiled-coil region" evidence="1">
    <location>
        <begin position="13"/>
        <end position="54"/>
    </location>
</feature>
<dbReference type="PANTHER" id="PTHR33395:SF22">
    <property type="entry name" value="REVERSE TRANSCRIPTASE DOMAIN-CONTAINING PROTEIN"/>
    <property type="match status" value="1"/>
</dbReference>
<dbReference type="Pfam" id="PF00078">
    <property type="entry name" value="RVT_1"/>
    <property type="match status" value="1"/>
</dbReference>
<dbReference type="SUPFAM" id="SSF56219">
    <property type="entry name" value="DNase I-like"/>
    <property type="match status" value="1"/>
</dbReference>
<keyword evidence="5" id="KW-1185">Reference proteome</keyword>
<dbReference type="Gene3D" id="3.60.10.10">
    <property type="entry name" value="Endonuclease/exonuclease/phosphatase"/>
    <property type="match status" value="1"/>
</dbReference>
<accession>A0A814LDJ5</accession>
<feature type="compositionally biased region" description="Low complexity" evidence="2">
    <location>
        <begin position="224"/>
        <end position="239"/>
    </location>
</feature>
<dbReference type="Proteomes" id="UP000663879">
    <property type="component" value="Unassembled WGS sequence"/>
</dbReference>
<dbReference type="GO" id="GO:0061343">
    <property type="term" value="P:cell adhesion involved in heart morphogenesis"/>
    <property type="evidence" value="ECO:0007669"/>
    <property type="project" value="TreeGrafter"/>
</dbReference>
<dbReference type="EMBL" id="CAJNOC010005871">
    <property type="protein sequence ID" value="CAF1064320.1"/>
    <property type="molecule type" value="Genomic_DNA"/>
</dbReference>
<organism evidence="4 5">
    <name type="scientific">Brachionus calyciflorus</name>
    <dbReference type="NCBI Taxonomy" id="104777"/>
    <lineage>
        <taxon>Eukaryota</taxon>
        <taxon>Metazoa</taxon>
        <taxon>Spiralia</taxon>
        <taxon>Gnathifera</taxon>
        <taxon>Rotifera</taxon>
        <taxon>Eurotatoria</taxon>
        <taxon>Monogononta</taxon>
        <taxon>Pseudotrocha</taxon>
        <taxon>Ploima</taxon>
        <taxon>Brachionidae</taxon>
        <taxon>Brachionus</taxon>
    </lineage>
</organism>
<dbReference type="OrthoDB" id="6243574at2759"/>
<dbReference type="GO" id="GO:0003824">
    <property type="term" value="F:catalytic activity"/>
    <property type="evidence" value="ECO:0007669"/>
    <property type="project" value="InterPro"/>
</dbReference>
<reference evidence="4" key="1">
    <citation type="submission" date="2021-02" db="EMBL/GenBank/DDBJ databases">
        <authorList>
            <person name="Nowell W R."/>
        </authorList>
    </citation>
    <scope>NUCLEOTIDE SEQUENCE</scope>
    <source>
        <strain evidence="4">Ploen Becks lab</strain>
    </source>
</reference>
<dbReference type="AlphaFoldDB" id="A0A814LDJ5"/>
<feature type="domain" description="Reverse transcriptase" evidence="3">
    <location>
        <begin position="746"/>
        <end position="997"/>
    </location>
</feature>
<protein>
    <recommendedName>
        <fullName evidence="3">Reverse transcriptase domain-containing protein</fullName>
    </recommendedName>
</protein>
<evidence type="ECO:0000256" key="2">
    <source>
        <dbReference type="SAM" id="MobiDB-lite"/>
    </source>
</evidence>
<dbReference type="Pfam" id="PF03372">
    <property type="entry name" value="Exo_endo_phos"/>
    <property type="match status" value="1"/>
</dbReference>
<dbReference type="GO" id="GO:0007508">
    <property type="term" value="P:larval heart development"/>
    <property type="evidence" value="ECO:0007669"/>
    <property type="project" value="TreeGrafter"/>
</dbReference>
<evidence type="ECO:0000313" key="4">
    <source>
        <dbReference type="EMBL" id="CAF1064320.1"/>
    </source>
</evidence>
<keyword evidence="1" id="KW-0175">Coiled coil</keyword>
<evidence type="ECO:0000259" key="3">
    <source>
        <dbReference type="PROSITE" id="PS50878"/>
    </source>
</evidence>
<dbReference type="PRINTS" id="PR01345">
    <property type="entry name" value="CERVTRCPTASE"/>
</dbReference>
<dbReference type="PROSITE" id="PS50878">
    <property type="entry name" value="RT_POL"/>
    <property type="match status" value="1"/>
</dbReference>
<proteinExistence type="predicted"/>
<feature type="region of interest" description="Disordered" evidence="2">
    <location>
        <begin position="207"/>
        <end position="247"/>
    </location>
</feature>
<dbReference type="InterPro" id="IPR036691">
    <property type="entry name" value="Endo/exonu/phosph_ase_sf"/>
</dbReference>
<dbReference type="InterPro" id="IPR000477">
    <property type="entry name" value="RT_dom"/>
</dbReference>
<name>A0A814LDJ5_9BILA</name>
<dbReference type="CDD" id="cd01650">
    <property type="entry name" value="RT_nLTR_like"/>
    <property type="match status" value="1"/>
</dbReference>
<evidence type="ECO:0000256" key="1">
    <source>
        <dbReference type="SAM" id="Coils"/>
    </source>
</evidence>
<dbReference type="GO" id="GO:0031012">
    <property type="term" value="C:extracellular matrix"/>
    <property type="evidence" value="ECO:0007669"/>
    <property type="project" value="TreeGrafter"/>
</dbReference>
<dbReference type="InterPro" id="IPR005135">
    <property type="entry name" value="Endo/exonuclease/phosphatase"/>
</dbReference>
<dbReference type="PANTHER" id="PTHR33395">
    <property type="entry name" value="TRANSCRIPTASE, PUTATIVE-RELATED-RELATED"/>
    <property type="match status" value="1"/>
</dbReference>